<organism evidence="2 3">
    <name type="scientific">Yersinia kristensenii</name>
    <dbReference type="NCBI Taxonomy" id="28152"/>
    <lineage>
        <taxon>Bacteria</taxon>
        <taxon>Pseudomonadati</taxon>
        <taxon>Pseudomonadota</taxon>
        <taxon>Gammaproteobacteria</taxon>
        <taxon>Enterobacterales</taxon>
        <taxon>Yersiniaceae</taxon>
        <taxon>Yersinia</taxon>
    </lineage>
</organism>
<dbReference type="Pfam" id="PF13508">
    <property type="entry name" value="Acetyltransf_7"/>
    <property type="match status" value="1"/>
</dbReference>
<evidence type="ECO:0000313" key="3">
    <source>
        <dbReference type="Proteomes" id="UP000195840"/>
    </source>
</evidence>
<dbReference type="GO" id="GO:0016747">
    <property type="term" value="F:acyltransferase activity, transferring groups other than amino-acyl groups"/>
    <property type="evidence" value="ECO:0007669"/>
    <property type="project" value="InterPro"/>
</dbReference>
<evidence type="ECO:0000259" key="1">
    <source>
        <dbReference type="PROSITE" id="PS51186"/>
    </source>
</evidence>
<dbReference type="PROSITE" id="PS51186">
    <property type="entry name" value="GNAT"/>
    <property type="match status" value="1"/>
</dbReference>
<dbReference type="PANTHER" id="PTHR43233:SF1">
    <property type="entry name" value="FAMILY N-ACETYLTRANSFERASE, PUTATIVE (AFU_ORTHOLOGUE AFUA_6G03350)-RELATED"/>
    <property type="match status" value="1"/>
</dbReference>
<keyword evidence="3" id="KW-1185">Reference proteome</keyword>
<reference evidence="2 3" key="1">
    <citation type="submission" date="2017-05" db="EMBL/GenBank/DDBJ databases">
        <title>Whole genome sequencing of Yersinia kristensenii.</title>
        <authorList>
            <person name="Campioni F."/>
        </authorList>
    </citation>
    <scope>NUCLEOTIDE SEQUENCE [LARGE SCALE GENOMIC DNA]</scope>
    <source>
        <strain evidence="2 3">CFSAN060538</strain>
    </source>
</reference>
<gene>
    <name evidence="2" type="ORF">CBW52_21095</name>
</gene>
<dbReference type="AlphaFoldDB" id="A0AB73NFU6"/>
<dbReference type="SUPFAM" id="SSF55729">
    <property type="entry name" value="Acyl-CoA N-acyltransferases (Nat)"/>
    <property type="match status" value="1"/>
</dbReference>
<dbReference type="Gene3D" id="3.40.630.30">
    <property type="match status" value="1"/>
</dbReference>
<dbReference type="Proteomes" id="UP000195840">
    <property type="component" value="Unassembled WGS sequence"/>
</dbReference>
<protein>
    <submittedName>
        <fullName evidence="2">N-acetyltransferase</fullName>
    </submittedName>
</protein>
<name>A0AB73NFU6_YERKR</name>
<comment type="caution">
    <text evidence="2">The sequence shown here is derived from an EMBL/GenBank/DDBJ whole genome shotgun (WGS) entry which is preliminary data.</text>
</comment>
<proteinExistence type="predicted"/>
<accession>A0AB73NFU6</accession>
<feature type="domain" description="N-acetyltransferase" evidence="1">
    <location>
        <begin position="13"/>
        <end position="153"/>
    </location>
</feature>
<dbReference type="CDD" id="cd04301">
    <property type="entry name" value="NAT_SF"/>
    <property type="match status" value="1"/>
</dbReference>
<dbReference type="InterPro" id="IPR000182">
    <property type="entry name" value="GNAT_dom"/>
</dbReference>
<dbReference type="RefSeq" id="WP_050289415.1">
    <property type="nucleotide sequence ID" value="NZ_CABHXR010000010.1"/>
</dbReference>
<dbReference type="InterPro" id="IPR016181">
    <property type="entry name" value="Acyl_CoA_acyltransferase"/>
</dbReference>
<dbReference type="InterPro" id="IPR053144">
    <property type="entry name" value="Acetyltransferase_Butenolide"/>
</dbReference>
<dbReference type="PANTHER" id="PTHR43233">
    <property type="entry name" value="FAMILY N-ACETYLTRANSFERASE, PUTATIVE (AFU_ORTHOLOGUE AFUA_6G03350)-RELATED"/>
    <property type="match status" value="1"/>
</dbReference>
<evidence type="ECO:0000313" key="2">
    <source>
        <dbReference type="EMBL" id="OVZ77102.1"/>
    </source>
</evidence>
<sequence length="154" mass="18091">MSVDSRWEKGVYSVTTNKTEMDINAIHAYLTRSSWAQGIDRDTVRESIEHSLNFGLFHESDQIGFARVVTDNATFGYVCDVYVLEEYQNMKLGNWLMECCQSHPVLQRLRRIMLVTSTAPWLYEKLGYAPLNRENYVWQIVRPDIYSLKKNREK</sequence>
<dbReference type="EMBL" id="NHOG01000030">
    <property type="protein sequence ID" value="OVZ77102.1"/>
    <property type="molecule type" value="Genomic_DNA"/>
</dbReference>